<evidence type="ECO:0000256" key="3">
    <source>
        <dbReference type="ARBA" id="ARBA00022679"/>
    </source>
</evidence>
<organism evidence="8 9">
    <name type="scientific">Campylobacter fetus</name>
    <dbReference type="NCBI Taxonomy" id="196"/>
    <lineage>
        <taxon>Bacteria</taxon>
        <taxon>Pseudomonadati</taxon>
        <taxon>Campylobacterota</taxon>
        <taxon>Epsilonproteobacteria</taxon>
        <taxon>Campylobacterales</taxon>
        <taxon>Campylobacteraceae</taxon>
        <taxon>Campylobacter</taxon>
    </lineage>
</organism>
<gene>
    <name evidence="8" type="ORF">GZ989_011450</name>
</gene>
<dbReference type="GO" id="GO:0005737">
    <property type="term" value="C:cytoplasm"/>
    <property type="evidence" value="ECO:0007669"/>
    <property type="project" value="TreeGrafter"/>
</dbReference>
<name>A0A974RKX0_CAMFE</name>
<dbReference type="Gene3D" id="3.90.580.10">
    <property type="entry name" value="Zinc finger, CHC2-type domain"/>
    <property type="match status" value="1"/>
</dbReference>
<evidence type="ECO:0000256" key="2">
    <source>
        <dbReference type="ARBA" id="ARBA00022515"/>
    </source>
</evidence>
<dbReference type="RefSeq" id="WP_191002480.1">
    <property type="nucleotide sequence ID" value="NZ_CP059434.1"/>
</dbReference>
<dbReference type="GO" id="GO:0016779">
    <property type="term" value="F:nucleotidyltransferase activity"/>
    <property type="evidence" value="ECO:0007669"/>
    <property type="project" value="UniProtKB-KW"/>
</dbReference>
<dbReference type="GO" id="GO:0008270">
    <property type="term" value="F:zinc ion binding"/>
    <property type="evidence" value="ECO:0007669"/>
    <property type="project" value="InterPro"/>
</dbReference>
<dbReference type="PANTHER" id="PTHR30313:SF2">
    <property type="entry name" value="DNA PRIMASE"/>
    <property type="match status" value="1"/>
</dbReference>
<dbReference type="SUPFAM" id="SSF56731">
    <property type="entry name" value="DNA primase core"/>
    <property type="match status" value="1"/>
</dbReference>
<keyword evidence="1" id="KW-0240">DNA-directed RNA polymerase</keyword>
<accession>A0A974RKX0</accession>
<dbReference type="EMBL" id="CP059434">
    <property type="protein sequence ID" value="QMS59888.1"/>
    <property type="molecule type" value="Genomic_DNA"/>
</dbReference>
<dbReference type="PROSITE" id="PS50880">
    <property type="entry name" value="TOPRIM"/>
    <property type="match status" value="1"/>
</dbReference>
<evidence type="ECO:0000313" key="8">
    <source>
        <dbReference type="EMBL" id="QMS59888.1"/>
    </source>
</evidence>
<keyword evidence="2" id="KW-0639">Primosome</keyword>
<keyword evidence="3" id="KW-0808">Transferase</keyword>
<proteinExistence type="predicted"/>
<dbReference type="InterPro" id="IPR006171">
    <property type="entry name" value="TOPRIM_dom"/>
</dbReference>
<dbReference type="InterPro" id="IPR050219">
    <property type="entry name" value="DnaG_primase"/>
</dbReference>
<dbReference type="Proteomes" id="UP000514628">
    <property type="component" value="Plasmid pCFViADRI1362_P2"/>
</dbReference>
<dbReference type="GO" id="GO:0003677">
    <property type="term" value="F:DNA binding"/>
    <property type="evidence" value="ECO:0007669"/>
    <property type="project" value="InterPro"/>
</dbReference>
<dbReference type="AlphaFoldDB" id="A0A974RKX0"/>
<keyword evidence="5" id="KW-0235">DNA replication</keyword>
<keyword evidence="4" id="KW-0548">Nucleotidyltransferase</keyword>
<dbReference type="GO" id="GO:0000428">
    <property type="term" value="C:DNA-directed RNA polymerase complex"/>
    <property type="evidence" value="ECO:0007669"/>
    <property type="project" value="UniProtKB-KW"/>
</dbReference>
<reference evidence="9" key="1">
    <citation type="submission" date="2020-07" db="EMBL/GenBank/DDBJ databases">
        <title>A comparison of fourteen fully characterised mammalian-associated Campylobacter fetus isolates suggests a mechanism by which bovine-adapted biotypes have evolved high genomic plasticity.</title>
        <authorList>
            <person name="Nadin-Davis S.A."/>
            <person name="Chmara J.T."/>
            <person name="Carillo C."/>
            <person name="Amoako K."/>
            <person name="Goji N."/>
            <person name="Duceppe M.-O."/>
            <person name="Devenish J."/>
        </authorList>
    </citation>
    <scope>NUCLEOTIDE SEQUENCE [LARGE SCALE GENOMIC DNA]</scope>
    <source>
        <strain evidence="9">CFViADRI1362</strain>
        <plasmid evidence="9">pcfviadri1362_p2</plasmid>
    </source>
</reference>
<evidence type="ECO:0000313" key="9">
    <source>
        <dbReference type="Proteomes" id="UP000514628"/>
    </source>
</evidence>
<dbReference type="PANTHER" id="PTHR30313">
    <property type="entry name" value="DNA PRIMASE"/>
    <property type="match status" value="1"/>
</dbReference>
<evidence type="ECO:0000256" key="4">
    <source>
        <dbReference type="ARBA" id="ARBA00022695"/>
    </source>
</evidence>
<protein>
    <submittedName>
        <fullName evidence="8">Toprim domain-containing protein</fullName>
    </submittedName>
</protein>
<evidence type="ECO:0000259" key="7">
    <source>
        <dbReference type="PROSITE" id="PS50880"/>
    </source>
</evidence>
<dbReference type="CDD" id="cd01029">
    <property type="entry name" value="TOPRIM_primases"/>
    <property type="match status" value="1"/>
</dbReference>
<keyword evidence="6" id="KW-0804">Transcription</keyword>
<keyword evidence="8" id="KW-0614">Plasmid</keyword>
<dbReference type="InterPro" id="IPR034154">
    <property type="entry name" value="TOPRIM_DnaG/twinkle"/>
</dbReference>
<dbReference type="Pfam" id="PF13155">
    <property type="entry name" value="Toprim_2"/>
    <property type="match status" value="1"/>
</dbReference>
<evidence type="ECO:0000256" key="6">
    <source>
        <dbReference type="ARBA" id="ARBA00023163"/>
    </source>
</evidence>
<dbReference type="GO" id="GO:1990077">
    <property type="term" value="C:primosome complex"/>
    <property type="evidence" value="ECO:0007669"/>
    <property type="project" value="UniProtKB-KW"/>
</dbReference>
<evidence type="ECO:0000256" key="5">
    <source>
        <dbReference type="ARBA" id="ARBA00022705"/>
    </source>
</evidence>
<evidence type="ECO:0000256" key="1">
    <source>
        <dbReference type="ARBA" id="ARBA00022478"/>
    </source>
</evidence>
<dbReference type="SUPFAM" id="SSF57783">
    <property type="entry name" value="Zinc beta-ribbon"/>
    <property type="match status" value="1"/>
</dbReference>
<dbReference type="GO" id="GO:0006269">
    <property type="term" value="P:DNA replication, synthesis of primer"/>
    <property type="evidence" value="ECO:0007669"/>
    <property type="project" value="UniProtKB-KW"/>
</dbReference>
<sequence>MQFSQDETAQILMYLGYDVNNHYKFKIRDEHTASASINPKDGKIKDFGSGWDGSIIDFMVTYHNLSQKEAFARAGDIANKPHSFKLSTSSTHHKPSDKEQQSNFITQEYIDKFQNERKEYFTRFWELLSETLPTASKEAKQNIAKRYEIGYSKKADRLIMPIRNENGECMTFWKYNKNPTPFMGSDGNMITLPKVMFSKNKERCPFNLQDLKSFAKNQKDNDTIFIVEGEKDCLNALANGFNAITLGSASTRLSDKYIPLFKGINVTIAYDNDEAGRSCAKALKETLKDICKNVEIIDWKKIAKNVGIKEELKTGFDFTDFLVAGAKLQEKNNEISK</sequence>
<feature type="domain" description="Toprim" evidence="7">
    <location>
        <begin position="222"/>
        <end position="302"/>
    </location>
</feature>
<geneLocation type="plasmid" evidence="9">
    <name>pcfviadri1362_p2</name>
</geneLocation>
<dbReference type="SMART" id="SM00493">
    <property type="entry name" value="TOPRIM"/>
    <property type="match status" value="1"/>
</dbReference>
<dbReference type="Gene3D" id="3.40.1360.10">
    <property type="match status" value="1"/>
</dbReference>
<dbReference type="InterPro" id="IPR036977">
    <property type="entry name" value="DNA_primase_Znf_CHC2"/>
</dbReference>